<reference evidence="1" key="2">
    <citation type="journal article" date="2022" name="New Phytol.">
        <title>Evolutionary transition to the ectomycorrhizal habit in the genomes of a hyperdiverse lineage of mushroom-forming fungi.</title>
        <authorList>
            <person name="Looney B."/>
            <person name="Miyauchi S."/>
            <person name="Morin E."/>
            <person name="Drula E."/>
            <person name="Courty P.E."/>
            <person name="Kohler A."/>
            <person name="Kuo A."/>
            <person name="LaButti K."/>
            <person name="Pangilinan J."/>
            <person name="Lipzen A."/>
            <person name="Riley R."/>
            <person name="Andreopoulos W."/>
            <person name="He G."/>
            <person name="Johnson J."/>
            <person name="Nolan M."/>
            <person name="Tritt A."/>
            <person name="Barry K.W."/>
            <person name="Grigoriev I.V."/>
            <person name="Nagy L.G."/>
            <person name="Hibbett D."/>
            <person name="Henrissat B."/>
            <person name="Matheny P.B."/>
            <person name="Labbe J."/>
            <person name="Martin F.M."/>
        </authorList>
    </citation>
    <scope>NUCLEOTIDE SEQUENCE</scope>
    <source>
        <strain evidence="1">EC-137</strain>
    </source>
</reference>
<protein>
    <submittedName>
        <fullName evidence="1">Uncharacterized protein</fullName>
    </submittedName>
</protein>
<organism evidence="1 2">
    <name type="scientific">Vararia minispora EC-137</name>
    <dbReference type="NCBI Taxonomy" id="1314806"/>
    <lineage>
        <taxon>Eukaryota</taxon>
        <taxon>Fungi</taxon>
        <taxon>Dikarya</taxon>
        <taxon>Basidiomycota</taxon>
        <taxon>Agaricomycotina</taxon>
        <taxon>Agaricomycetes</taxon>
        <taxon>Russulales</taxon>
        <taxon>Lachnocladiaceae</taxon>
        <taxon>Vararia</taxon>
    </lineage>
</organism>
<reference evidence="1" key="1">
    <citation type="submission" date="2021-02" db="EMBL/GenBank/DDBJ databases">
        <authorList>
            <consortium name="DOE Joint Genome Institute"/>
            <person name="Ahrendt S."/>
            <person name="Looney B.P."/>
            <person name="Miyauchi S."/>
            <person name="Morin E."/>
            <person name="Drula E."/>
            <person name="Courty P.E."/>
            <person name="Chicoki N."/>
            <person name="Fauchery L."/>
            <person name="Kohler A."/>
            <person name="Kuo A."/>
            <person name="Labutti K."/>
            <person name="Pangilinan J."/>
            <person name="Lipzen A."/>
            <person name="Riley R."/>
            <person name="Andreopoulos W."/>
            <person name="He G."/>
            <person name="Johnson J."/>
            <person name="Barry K.W."/>
            <person name="Grigoriev I.V."/>
            <person name="Nagy L."/>
            <person name="Hibbett D."/>
            <person name="Henrissat B."/>
            <person name="Matheny P.B."/>
            <person name="Labbe J."/>
            <person name="Martin F."/>
        </authorList>
    </citation>
    <scope>NUCLEOTIDE SEQUENCE</scope>
    <source>
        <strain evidence="1">EC-137</strain>
    </source>
</reference>
<gene>
    <name evidence="1" type="ORF">K488DRAFT_51318</name>
</gene>
<dbReference type="EMBL" id="MU273567">
    <property type="protein sequence ID" value="KAI0031790.1"/>
    <property type="molecule type" value="Genomic_DNA"/>
</dbReference>
<proteinExistence type="predicted"/>
<evidence type="ECO:0000313" key="1">
    <source>
        <dbReference type="EMBL" id="KAI0031790.1"/>
    </source>
</evidence>
<name>A0ACB8QJI0_9AGAM</name>
<evidence type="ECO:0000313" key="2">
    <source>
        <dbReference type="Proteomes" id="UP000814128"/>
    </source>
</evidence>
<sequence length="517" mass="58240">MASILNTVPSEVMEQIAFYAVQQTQIGPPSDLLSLLLVNRRLESTLSIRATPHLYSRIFALKFDHMSHIRRLGSDRTKVRHLAEELRRRFTVLRRIRDGLGCLLGDGQVPSEEDIAVLHEILWTAYVMMLESDDINERQLREYAHMHPWLYSFWFHPSGASWAIRAAHEDNWAASHDLASFALWIFWLSLRPDDYLALEQADFRAMMTILKCYAVGAHEYPIIPASRAFGISAPLPSYGTYPPLTPLPLAFPAILSFLALAPLLSRRSLTQDAVSAPTPTLPQASSSSLEWDFEWNRSLMSGDSSLHSPDPSTFLPGSITGNWEGSFTYVDFVVYSSLLDGAPPSKLVMSPVARHQQTFRLREYHLLGSPEGEVLSDESAPLSFGSPLRAGLPEDVEFCVEGAGIRIVEPYHSEVFYNLALAPEDVTTAYRRRVRDTLILGEGHSAWGQFNLLGRVRMSDGLITISKEYIEGERGTWLYRGYLIGTKNGNLTGRWRDTLSPPDQLGYEGCFFMGRRR</sequence>
<dbReference type="Proteomes" id="UP000814128">
    <property type="component" value="Unassembled WGS sequence"/>
</dbReference>
<comment type="caution">
    <text evidence="1">The sequence shown here is derived from an EMBL/GenBank/DDBJ whole genome shotgun (WGS) entry which is preliminary data.</text>
</comment>
<accession>A0ACB8QJI0</accession>
<keyword evidence="2" id="KW-1185">Reference proteome</keyword>